<feature type="binding site" evidence="7">
    <location>
        <position position="285"/>
    </location>
    <ligand>
        <name>a divalent metal cation</name>
        <dbReference type="ChEBI" id="CHEBI:60240"/>
        <note>ligand shared between dimeric partners</note>
    </ligand>
</feature>
<feature type="binding site" evidence="7">
    <location>
        <position position="293"/>
    </location>
    <ligand>
        <name>substrate</name>
    </ligand>
</feature>
<accession>A0A931HBC0</accession>
<keyword evidence="7" id="KW-0862">Zinc</keyword>
<dbReference type="Proteomes" id="UP000617634">
    <property type="component" value="Unassembled WGS sequence"/>
</dbReference>
<keyword evidence="5 7" id="KW-0520">NAD</keyword>
<evidence type="ECO:0000256" key="7">
    <source>
        <dbReference type="HAMAP-Rule" id="MF_00536"/>
    </source>
</evidence>
<proteinExistence type="inferred from homology"/>
<keyword evidence="6 7" id="KW-0664">Pyridoxine biosynthesis</keyword>
<keyword evidence="4 7" id="KW-0560">Oxidoreductase</keyword>
<feature type="binding site" evidence="7">
    <location>
        <position position="154"/>
    </location>
    <ligand>
        <name>substrate</name>
    </ligand>
</feature>
<gene>
    <name evidence="7 8" type="primary">pdxA</name>
    <name evidence="8" type="ORF">I5E68_06700</name>
</gene>
<comment type="caution">
    <text evidence="7">Lacks conserved residue(s) required for the propagation of feature annotation.</text>
</comment>
<feature type="binding site" evidence="7">
    <location>
        <position position="311"/>
    </location>
    <ligand>
        <name>substrate</name>
    </ligand>
</feature>
<dbReference type="InterPro" id="IPR037510">
    <property type="entry name" value="PdxA"/>
</dbReference>
<evidence type="ECO:0000256" key="3">
    <source>
        <dbReference type="ARBA" id="ARBA00022857"/>
    </source>
</evidence>
<dbReference type="RefSeq" id="WP_197162292.1">
    <property type="nucleotide sequence ID" value="NZ_JADZGI010000001.1"/>
</dbReference>
<evidence type="ECO:0000256" key="1">
    <source>
        <dbReference type="ARBA" id="ARBA00022490"/>
    </source>
</evidence>
<keyword evidence="9" id="KW-1185">Reference proteome</keyword>
<dbReference type="PANTHER" id="PTHR30004:SF6">
    <property type="entry name" value="D-THREONATE 4-PHOSPHATE DEHYDROGENASE"/>
    <property type="match status" value="1"/>
</dbReference>
<evidence type="ECO:0000313" key="9">
    <source>
        <dbReference type="Proteomes" id="UP000617634"/>
    </source>
</evidence>
<feature type="binding site" evidence="7">
    <location>
        <position position="302"/>
    </location>
    <ligand>
        <name>substrate</name>
    </ligand>
</feature>
<comment type="similarity">
    <text evidence="7">Belongs to the PdxA family.</text>
</comment>
<evidence type="ECO:0000256" key="6">
    <source>
        <dbReference type="ARBA" id="ARBA00023096"/>
    </source>
</evidence>
<dbReference type="GO" id="GO:0042823">
    <property type="term" value="P:pyridoxal phosphate biosynthetic process"/>
    <property type="evidence" value="ECO:0007669"/>
    <property type="project" value="UniProtKB-UniRule"/>
</dbReference>
<dbReference type="GO" id="GO:0008270">
    <property type="term" value="F:zinc ion binding"/>
    <property type="evidence" value="ECO:0007669"/>
    <property type="project" value="UniProtKB-UniRule"/>
</dbReference>
<evidence type="ECO:0000313" key="8">
    <source>
        <dbReference type="EMBL" id="MBH0112639.1"/>
    </source>
</evidence>
<comment type="catalytic activity">
    <reaction evidence="7">
        <text>4-(phosphooxy)-L-threonine + NAD(+) = 3-amino-2-oxopropyl phosphate + CO2 + NADH</text>
        <dbReference type="Rhea" id="RHEA:32275"/>
        <dbReference type="ChEBI" id="CHEBI:16526"/>
        <dbReference type="ChEBI" id="CHEBI:57279"/>
        <dbReference type="ChEBI" id="CHEBI:57540"/>
        <dbReference type="ChEBI" id="CHEBI:57945"/>
        <dbReference type="ChEBI" id="CHEBI:58452"/>
        <dbReference type="EC" id="1.1.1.262"/>
    </reaction>
</comment>
<dbReference type="GO" id="GO:0000287">
    <property type="term" value="F:magnesium ion binding"/>
    <property type="evidence" value="ECO:0007669"/>
    <property type="project" value="UniProtKB-UniRule"/>
</dbReference>
<keyword evidence="7" id="KW-0170">Cobalt</keyword>
<dbReference type="NCBIfam" id="NF003699">
    <property type="entry name" value="PRK05312.1"/>
    <property type="match status" value="1"/>
</dbReference>
<dbReference type="GO" id="GO:0051287">
    <property type="term" value="F:NAD binding"/>
    <property type="evidence" value="ECO:0007669"/>
    <property type="project" value="InterPro"/>
</dbReference>
<dbReference type="SUPFAM" id="SSF53659">
    <property type="entry name" value="Isocitrate/Isopropylmalate dehydrogenase-like"/>
    <property type="match status" value="1"/>
</dbReference>
<comment type="cofactor">
    <cofactor evidence="7">
        <name>Zn(2+)</name>
        <dbReference type="ChEBI" id="CHEBI:29105"/>
    </cofactor>
    <cofactor evidence="7">
        <name>Mg(2+)</name>
        <dbReference type="ChEBI" id="CHEBI:18420"/>
    </cofactor>
    <cofactor evidence="7">
        <name>Co(2+)</name>
        <dbReference type="ChEBI" id="CHEBI:48828"/>
    </cofactor>
    <text evidence="7">Binds 1 divalent metal cation per subunit. Can use ions such as Zn(2+), Mg(2+) or Co(2+).</text>
</comment>
<dbReference type="PANTHER" id="PTHR30004">
    <property type="entry name" value="4-HYDROXYTHREONINE-4-PHOSPHATE DEHYDROGENASE"/>
    <property type="match status" value="1"/>
</dbReference>
<dbReference type="Gene3D" id="3.40.718.10">
    <property type="entry name" value="Isopropylmalate Dehydrogenase"/>
    <property type="match status" value="1"/>
</dbReference>
<comment type="subunit">
    <text evidence="7">Homodimer.</text>
</comment>
<comment type="function">
    <text evidence="7">Catalyzes the NAD(P)-dependent oxidation of 4-(phosphooxy)-L-threonine (HTP) into 2-amino-3-oxo-4-(phosphooxy)butyric acid which spontaneously decarboxylates to form 3-amino-2-oxopropyl phosphate (AHAP).</text>
</comment>
<dbReference type="EMBL" id="JADZGI010000001">
    <property type="protein sequence ID" value="MBH0112639.1"/>
    <property type="molecule type" value="Genomic_DNA"/>
</dbReference>
<reference evidence="8" key="1">
    <citation type="submission" date="2020-11" db="EMBL/GenBank/DDBJ databases">
        <title>Novosphingobium aureum sp. nov., a marine bacterium isolated from sediment of a salt flat.</title>
        <authorList>
            <person name="Yoo Y."/>
            <person name="Kim J.-J."/>
        </authorList>
    </citation>
    <scope>NUCLEOTIDE SEQUENCE</scope>
    <source>
        <strain evidence="8">YJ-S2-02</strain>
    </source>
</reference>
<comment type="subcellular location">
    <subcellularLocation>
        <location evidence="7">Cytoplasm</location>
    </subcellularLocation>
</comment>
<dbReference type="Pfam" id="PF04166">
    <property type="entry name" value="PdxA"/>
    <property type="match status" value="1"/>
</dbReference>
<protein>
    <recommendedName>
        <fullName evidence="7">4-hydroxythreonine-4-phosphate dehydrogenase</fullName>
        <ecNumber evidence="7">1.1.1.262</ecNumber>
    </recommendedName>
    <alternativeName>
        <fullName evidence="7">4-(phosphohydroxy)-L-threonine dehydrogenase</fullName>
    </alternativeName>
</protein>
<dbReference type="AlphaFoldDB" id="A0A931HBC0"/>
<keyword evidence="2 7" id="KW-0479">Metal-binding</keyword>
<dbReference type="EC" id="1.1.1.262" evidence="7"/>
<feature type="binding site" evidence="7">
    <location>
        <position position="230"/>
    </location>
    <ligand>
        <name>a divalent metal cation</name>
        <dbReference type="ChEBI" id="CHEBI:60240"/>
        <note>ligand shared between dimeric partners</note>
    </ligand>
</feature>
<keyword evidence="1 7" id="KW-0963">Cytoplasm</keyword>
<evidence type="ECO:0000256" key="4">
    <source>
        <dbReference type="ARBA" id="ARBA00023002"/>
    </source>
</evidence>
<feature type="binding site" evidence="7">
    <location>
        <position position="185"/>
    </location>
    <ligand>
        <name>a divalent metal cation</name>
        <dbReference type="ChEBI" id="CHEBI:60240"/>
        <note>ligand shared between dimeric partners</note>
    </ligand>
</feature>
<dbReference type="GO" id="GO:0050897">
    <property type="term" value="F:cobalt ion binding"/>
    <property type="evidence" value="ECO:0007669"/>
    <property type="project" value="UniProtKB-UniRule"/>
</dbReference>
<name>A0A931HBC0_9SPHN</name>
<dbReference type="InterPro" id="IPR005255">
    <property type="entry name" value="PdxA_fam"/>
</dbReference>
<keyword evidence="3 7" id="KW-0521">NADP</keyword>
<organism evidence="8 9">
    <name type="scientific">Novosphingobium aureum</name>
    <dbReference type="NCBI Taxonomy" id="2792964"/>
    <lineage>
        <taxon>Bacteria</taxon>
        <taxon>Pseudomonadati</taxon>
        <taxon>Pseudomonadota</taxon>
        <taxon>Alphaproteobacteria</taxon>
        <taxon>Sphingomonadales</taxon>
        <taxon>Sphingomonadaceae</taxon>
        <taxon>Novosphingobium</taxon>
    </lineage>
</organism>
<dbReference type="GO" id="GO:0005737">
    <property type="term" value="C:cytoplasm"/>
    <property type="evidence" value="ECO:0007669"/>
    <property type="project" value="UniProtKB-SubCell"/>
</dbReference>
<dbReference type="HAMAP" id="MF_00536">
    <property type="entry name" value="PdxA"/>
    <property type="match status" value="1"/>
</dbReference>
<sequence length="353" mass="36086">MPSSSTTEAQGAAPLPVNAAPLAVSIGDPAGIAPEVIAQAWAEREAHALAPFFAVGGAGVLVRAAASRGIELPVVQISSPAEAREAFASALPVLGEEDCTQTFGEPDAQGARLALHSLTRATRLALSGEAGAVVTGPIAKARLAEVGFTQPGQTEFLADACELAHDDAVMMLAGPSLRTVPLTVHEPLAVVPGLVTGALIEHKAHVIARALARDFGLPEARIAITGLNPHSGEDGRMGSEDRDVIAPAIARLAAQGLAVTGPHPADALFAAHERTKFDVALCMYHDQALIPIKTLDFDQGVNVTLGLPIVRTSPDHGTAFAIAGKGLASAGAMIAALRMAGECAQRRAMSVPA</sequence>
<comment type="caution">
    <text evidence="8">The sequence shown here is derived from an EMBL/GenBank/DDBJ whole genome shotgun (WGS) entry which is preliminary data.</text>
</comment>
<dbReference type="NCBIfam" id="TIGR00557">
    <property type="entry name" value="pdxA"/>
    <property type="match status" value="1"/>
</dbReference>
<keyword evidence="7" id="KW-0460">Magnesium</keyword>
<evidence type="ECO:0000256" key="2">
    <source>
        <dbReference type="ARBA" id="ARBA00022723"/>
    </source>
</evidence>
<comment type="miscellaneous">
    <text evidence="7">The active site is located at the dimer interface.</text>
</comment>
<dbReference type="GO" id="GO:0050570">
    <property type="term" value="F:4-hydroxythreonine-4-phosphate dehydrogenase activity"/>
    <property type="evidence" value="ECO:0007669"/>
    <property type="project" value="UniProtKB-UniRule"/>
</dbReference>
<dbReference type="GO" id="GO:0008615">
    <property type="term" value="P:pyridoxine biosynthetic process"/>
    <property type="evidence" value="ECO:0007669"/>
    <property type="project" value="UniProtKB-UniRule"/>
</dbReference>
<evidence type="ECO:0000256" key="5">
    <source>
        <dbReference type="ARBA" id="ARBA00023027"/>
    </source>
</evidence>
<comment type="pathway">
    <text evidence="7">Cofactor biosynthesis; pyridoxine 5'-phosphate biosynthesis; pyridoxine 5'-phosphate from D-erythrose 4-phosphate: step 4/5.</text>
</comment>